<gene>
    <name evidence="1" type="ORF">JCM21738_1065</name>
</gene>
<dbReference type="RefSeq" id="WP_035208930.1">
    <property type="nucleotide sequence ID" value="NZ_BAUW01000008.1"/>
</dbReference>
<comment type="caution">
    <text evidence="1">The sequence shown here is derived from an EMBL/GenBank/DDBJ whole genome shotgun (WGS) entry which is preliminary data.</text>
</comment>
<dbReference type="EMBL" id="BAUW01000008">
    <property type="protein sequence ID" value="GAE44357.1"/>
    <property type="molecule type" value="Genomic_DNA"/>
</dbReference>
<evidence type="ECO:0000313" key="2">
    <source>
        <dbReference type="Proteomes" id="UP000018949"/>
    </source>
</evidence>
<sequence>MGDTEKYVWDQGVPQRFKDYIENIISTGLWKQIKGGGSSYTLESTDGSEIVEISLKDKEITYHYSYPNSEE</sequence>
<name>W4RJN9_9BACI</name>
<organism evidence="1 2">
    <name type="scientific">Mesobacillus boroniphilus JCM 21738</name>
    <dbReference type="NCBI Taxonomy" id="1294265"/>
    <lineage>
        <taxon>Bacteria</taxon>
        <taxon>Bacillati</taxon>
        <taxon>Bacillota</taxon>
        <taxon>Bacilli</taxon>
        <taxon>Bacillales</taxon>
        <taxon>Bacillaceae</taxon>
        <taxon>Mesobacillus</taxon>
    </lineage>
</organism>
<protein>
    <submittedName>
        <fullName evidence="1">Uncharacterized protein</fullName>
    </submittedName>
</protein>
<evidence type="ECO:0000313" key="1">
    <source>
        <dbReference type="EMBL" id="GAE44357.1"/>
    </source>
</evidence>
<reference evidence="1 2" key="1">
    <citation type="submission" date="2013-12" db="EMBL/GenBank/DDBJ databases">
        <title>NBRP : Genome information of microbial organism related human and environment.</title>
        <authorList>
            <person name="Hattori M."/>
            <person name="Oshima K."/>
            <person name="Inaba H."/>
            <person name="Suda W."/>
            <person name="Sakamoto M."/>
            <person name="Iino T."/>
            <person name="Kitahara M."/>
            <person name="Oshida Y."/>
            <person name="Iida T."/>
            <person name="Kudo T."/>
            <person name="Itoh T."/>
            <person name="Ahmed I."/>
            <person name="Ohkuma M."/>
        </authorList>
    </citation>
    <scope>NUCLEOTIDE SEQUENCE [LARGE SCALE GENOMIC DNA]</scope>
    <source>
        <strain evidence="1 2">JCM 21738</strain>
    </source>
</reference>
<proteinExistence type="predicted"/>
<dbReference type="AlphaFoldDB" id="W4RJN9"/>
<dbReference type="Proteomes" id="UP000018949">
    <property type="component" value="Unassembled WGS sequence"/>
</dbReference>
<keyword evidence="2" id="KW-1185">Reference proteome</keyword>
<accession>W4RJN9</accession>